<comment type="cofactor">
    <cofactor evidence="7">
        <name>Mg(2+)</name>
        <dbReference type="ChEBI" id="CHEBI:18420"/>
    </cofactor>
    <text evidence="7">Binds 1 Mg(2+) ion per subunit.</text>
</comment>
<dbReference type="NCBIfam" id="NF011397">
    <property type="entry name" value="PRK14822.1"/>
    <property type="match status" value="1"/>
</dbReference>
<dbReference type="Pfam" id="PF01725">
    <property type="entry name" value="Ham1p_like"/>
    <property type="match status" value="1"/>
</dbReference>
<feature type="binding site" evidence="7">
    <location>
        <position position="74"/>
    </location>
    <ligand>
        <name>Mg(2+)</name>
        <dbReference type="ChEBI" id="CHEBI:18420"/>
    </ligand>
</feature>
<evidence type="ECO:0000256" key="3">
    <source>
        <dbReference type="ARBA" id="ARBA00022741"/>
    </source>
</evidence>
<evidence type="ECO:0000256" key="5">
    <source>
        <dbReference type="ARBA" id="ARBA00022842"/>
    </source>
</evidence>
<dbReference type="EMBL" id="JACYTN010000020">
    <property type="protein sequence ID" value="MBD8500300.1"/>
    <property type="molecule type" value="Genomic_DNA"/>
</dbReference>
<comment type="catalytic activity">
    <reaction evidence="7">
        <text>XTP + H2O = XMP + diphosphate + H(+)</text>
        <dbReference type="Rhea" id="RHEA:28610"/>
        <dbReference type="ChEBI" id="CHEBI:15377"/>
        <dbReference type="ChEBI" id="CHEBI:15378"/>
        <dbReference type="ChEBI" id="CHEBI:33019"/>
        <dbReference type="ChEBI" id="CHEBI:57464"/>
        <dbReference type="ChEBI" id="CHEBI:61314"/>
        <dbReference type="EC" id="3.6.1.66"/>
    </reaction>
</comment>
<reference evidence="9 10" key="1">
    <citation type="submission" date="2020-09" db="EMBL/GenBank/DDBJ databases">
        <title>Paenibacillus sp. CAU 1523 isolated from sand of Haeundae Beach.</title>
        <authorList>
            <person name="Kim W."/>
        </authorList>
    </citation>
    <scope>NUCLEOTIDE SEQUENCE [LARGE SCALE GENOMIC DNA]</scope>
    <source>
        <strain evidence="9 10">CAU 1523</strain>
    </source>
</reference>
<dbReference type="EC" id="3.6.1.66" evidence="7"/>
<dbReference type="PANTHER" id="PTHR11067:SF9">
    <property type="entry name" value="INOSINE TRIPHOSPHATE PYROPHOSPHATASE"/>
    <property type="match status" value="1"/>
</dbReference>
<comment type="catalytic activity">
    <reaction evidence="7">
        <text>dITP + H2O = dIMP + diphosphate + H(+)</text>
        <dbReference type="Rhea" id="RHEA:28342"/>
        <dbReference type="ChEBI" id="CHEBI:15377"/>
        <dbReference type="ChEBI" id="CHEBI:15378"/>
        <dbReference type="ChEBI" id="CHEBI:33019"/>
        <dbReference type="ChEBI" id="CHEBI:61194"/>
        <dbReference type="ChEBI" id="CHEBI:61382"/>
        <dbReference type="EC" id="3.6.1.66"/>
    </reaction>
</comment>
<sequence>MPVVGDTILVATRNAGKVREFTLAFSALGLQVKSLADYPLIPDVEEDGETFLENAFKKAMTVAEALRIPVLADDSGLAVERLNGEPGVYSARYAGEHGNDEANNARLINNLQALKADSEQYVLADGEEAVGLSAAQFVCALVLYDPNTKQSYEAVGTCDGVIVEQPRGNYGFGYDPHFYVPSYERTMAELAPEEKQRISHRGEALRLLMQRLSLGVGH</sequence>
<evidence type="ECO:0000256" key="1">
    <source>
        <dbReference type="ARBA" id="ARBA00008023"/>
    </source>
</evidence>
<organism evidence="9 10">
    <name type="scientific">Paenibacillus arenosi</name>
    <dbReference type="NCBI Taxonomy" id="2774142"/>
    <lineage>
        <taxon>Bacteria</taxon>
        <taxon>Bacillati</taxon>
        <taxon>Bacillota</taxon>
        <taxon>Bacilli</taxon>
        <taxon>Bacillales</taxon>
        <taxon>Paenibacillaceae</taxon>
        <taxon>Paenibacillus</taxon>
    </lineage>
</organism>
<feature type="binding site" evidence="7">
    <location>
        <begin position="200"/>
        <end position="201"/>
    </location>
    <ligand>
        <name>substrate</name>
    </ligand>
</feature>
<dbReference type="Proteomes" id="UP000634529">
    <property type="component" value="Unassembled WGS sequence"/>
</dbReference>
<keyword evidence="4 7" id="KW-0378">Hydrolase</keyword>
<dbReference type="HAMAP" id="MF_01405">
    <property type="entry name" value="Non_canon_purine_NTPase"/>
    <property type="match status" value="1"/>
</dbReference>
<dbReference type="InterPro" id="IPR029001">
    <property type="entry name" value="ITPase-like_fam"/>
</dbReference>
<evidence type="ECO:0000256" key="6">
    <source>
        <dbReference type="ARBA" id="ARBA00023080"/>
    </source>
</evidence>
<comment type="subunit">
    <text evidence="7">Homodimer.</text>
</comment>
<feature type="binding site" evidence="7">
    <location>
        <begin position="12"/>
        <end position="17"/>
    </location>
    <ligand>
        <name>substrate</name>
    </ligand>
</feature>
<name>A0ABR9B498_9BACL</name>
<dbReference type="CDD" id="cd00515">
    <property type="entry name" value="HAM1"/>
    <property type="match status" value="1"/>
</dbReference>
<dbReference type="PANTHER" id="PTHR11067">
    <property type="entry name" value="INOSINE TRIPHOSPHATE PYROPHOSPHATASE/HAM1 PROTEIN"/>
    <property type="match status" value="1"/>
</dbReference>
<dbReference type="InterPro" id="IPR002637">
    <property type="entry name" value="RdgB/HAM1"/>
</dbReference>
<dbReference type="Gene3D" id="3.90.950.10">
    <property type="match status" value="1"/>
</dbReference>
<dbReference type="SUPFAM" id="SSF52972">
    <property type="entry name" value="ITPase-like"/>
    <property type="match status" value="1"/>
</dbReference>
<feature type="binding site" evidence="7">
    <location>
        <position position="75"/>
    </location>
    <ligand>
        <name>substrate</name>
    </ligand>
</feature>
<proteinExistence type="inferred from homology"/>
<keyword evidence="6 7" id="KW-0546">Nucleotide metabolism</keyword>
<dbReference type="NCBIfam" id="TIGR00042">
    <property type="entry name" value="RdgB/HAM1 family non-canonical purine NTP pyrophosphatase"/>
    <property type="match status" value="1"/>
</dbReference>
<keyword evidence="3 7" id="KW-0547">Nucleotide-binding</keyword>
<dbReference type="RefSeq" id="WP_192026596.1">
    <property type="nucleotide sequence ID" value="NZ_JACYTN010000020.1"/>
</dbReference>
<dbReference type="GO" id="GO:0036220">
    <property type="term" value="F:ITP diphosphatase activity"/>
    <property type="evidence" value="ECO:0007669"/>
    <property type="project" value="UniProtKB-EC"/>
</dbReference>
<evidence type="ECO:0000313" key="10">
    <source>
        <dbReference type="Proteomes" id="UP000634529"/>
    </source>
</evidence>
<feature type="binding site" evidence="7">
    <location>
        <position position="195"/>
    </location>
    <ligand>
        <name>substrate</name>
    </ligand>
</feature>
<evidence type="ECO:0000256" key="8">
    <source>
        <dbReference type="RuleBase" id="RU003781"/>
    </source>
</evidence>
<keyword evidence="2 7" id="KW-0479">Metal-binding</keyword>
<comment type="function">
    <text evidence="7">Pyrophosphatase that catalyzes the hydrolysis of nucleoside triphosphates to their monophosphate derivatives, with a high preference for the non-canonical purine nucleotides XTP (xanthosine triphosphate), dITP (deoxyinosine triphosphate) and ITP. Seems to function as a house-cleaning enzyme that removes non-canonical purine nucleotides from the nucleotide pool, thus preventing their incorporation into DNA/RNA and avoiding chromosomal lesions.</text>
</comment>
<comment type="catalytic activity">
    <reaction evidence="7">
        <text>ITP + H2O = IMP + diphosphate + H(+)</text>
        <dbReference type="Rhea" id="RHEA:29399"/>
        <dbReference type="ChEBI" id="CHEBI:15377"/>
        <dbReference type="ChEBI" id="CHEBI:15378"/>
        <dbReference type="ChEBI" id="CHEBI:33019"/>
        <dbReference type="ChEBI" id="CHEBI:58053"/>
        <dbReference type="ChEBI" id="CHEBI:61402"/>
        <dbReference type="EC" id="3.6.1.66"/>
    </reaction>
</comment>
<feature type="binding site" evidence="7">
    <location>
        <position position="45"/>
    </location>
    <ligand>
        <name>Mg(2+)</name>
        <dbReference type="ChEBI" id="CHEBI:18420"/>
    </ligand>
</feature>
<evidence type="ECO:0000256" key="4">
    <source>
        <dbReference type="ARBA" id="ARBA00022801"/>
    </source>
</evidence>
<keyword evidence="10" id="KW-1185">Reference proteome</keyword>
<gene>
    <name evidence="9" type="ORF">IFO66_18560</name>
</gene>
<feature type="active site" description="Proton acceptor" evidence="7">
    <location>
        <position position="74"/>
    </location>
</feature>
<comment type="similarity">
    <text evidence="1 7 8">Belongs to the HAM1 NTPase family.</text>
</comment>
<comment type="caution">
    <text evidence="9">The sequence shown here is derived from an EMBL/GenBank/DDBJ whole genome shotgun (WGS) entry which is preliminary data.</text>
</comment>
<keyword evidence="5 7" id="KW-0460">Magnesium</keyword>
<evidence type="ECO:0000256" key="2">
    <source>
        <dbReference type="ARBA" id="ARBA00022723"/>
    </source>
</evidence>
<dbReference type="InterPro" id="IPR020922">
    <property type="entry name" value="dITP/XTP_pyrophosphatase"/>
</dbReference>
<evidence type="ECO:0000256" key="7">
    <source>
        <dbReference type="HAMAP-Rule" id="MF_01405"/>
    </source>
</evidence>
<evidence type="ECO:0000313" key="9">
    <source>
        <dbReference type="EMBL" id="MBD8500300.1"/>
    </source>
</evidence>
<feature type="binding site" evidence="7">
    <location>
        <begin position="172"/>
        <end position="175"/>
    </location>
    <ligand>
        <name>substrate</name>
    </ligand>
</feature>
<accession>A0ABR9B498</accession>
<protein>
    <recommendedName>
        <fullName evidence="7">dITP/XTP pyrophosphatase</fullName>
        <ecNumber evidence="7">3.6.1.66</ecNumber>
    </recommendedName>
    <alternativeName>
        <fullName evidence="7">Non-canonical purine NTP pyrophosphatase</fullName>
    </alternativeName>
    <alternativeName>
        <fullName evidence="7">Non-standard purine NTP pyrophosphatase</fullName>
    </alternativeName>
    <alternativeName>
        <fullName evidence="7">Nucleoside-triphosphate diphosphatase</fullName>
    </alternativeName>
    <alternativeName>
        <fullName evidence="7">Nucleoside-triphosphate pyrophosphatase</fullName>
        <shortName evidence="7">NTPase</shortName>
    </alternativeName>
</protein>